<dbReference type="InterPro" id="IPR051961">
    <property type="entry name" value="Fungal_Metabolite_Diox"/>
</dbReference>
<dbReference type="SUPFAM" id="SSF51197">
    <property type="entry name" value="Clavaminate synthase-like"/>
    <property type="match status" value="1"/>
</dbReference>
<organism evidence="3">
    <name type="scientific">Leptocylindrus danicus</name>
    <dbReference type="NCBI Taxonomy" id="163516"/>
    <lineage>
        <taxon>Eukaryota</taxon>
        <taxon>Sar</taxon>
        <taxon>Stramenopiles</taxon>
        <taxon>Ochrophyta</taxon>
        <taxon>Bacillariophyta</taxon>
        <taxon>Coscinodiscophyceae</taxon>
        <taxon>Chaetocerotophycidae</taxon>
        <taxon>Leptocylindrales</taxon>
        <taxon>Leptocylindraceae</taxon>
        <taxon>Leptocylindrus</taxon>
    </lineage>
</organism>
<protein>
    <recommendedName>
        <fullName evidence="4">Fe2OG dioxygenase domain-containing protein</fullName>
    </recommendedName>
</protein>
<evidence type="ECO:0008006" key="4">
    <source>
        <dbReference type="Google" id="ProtNLM"/>
    </source>
</evidence>
<evidence type="ECO:0000313" key="3">
    <source>
        <dbReference type="EMBL" id="CAD9562678.1"/>
    </source>
</evidence>
<dbReference type="InterPro" id="IPR008775">
    <property type="entry name" value="Phytyl_CoA_dOase-like"/>
</dbReference>
<reference evidence="3" key="1">
    <citation type="submission" date="2021-01" db="EMBL/GenBank/DDBJ databases">
        <authorList>
            <person name="Corre E."/>
            <person name="Pelletier E."/>
            <person name="Niang G."/>
            <person name="Scheremetjew M."/>
            <person name="Finn R."/>
            <person name="Kale V."/>
            <person name="Holt S."/>
            <person name="Cochrane G."/>
            <person name="Meng A."/>
            <person name="Brown T."/>
            <person name="Cohen L."/>
        </authorList>
    </citation>
    <scope>NUCLEOTIDE SEQUENCE</scope>
    <source>
        <strain evidence="3">B650</strain>
    </source>
</reference>
<dbReference type="PANTHER" id="PTHR37563:SF2">
    <property type="entry name" value="PHYTANOYL-COA DIOXYGENASE FAMILY PROTEIN (AFU_ORTHOLOGUE AFUA_2G03330)"/>
    <property type="match status" value="1"/>
</dbReference>
<dbReference type="AlphaFoldDB" id="A0A7S2K0A5"/>
<dbReference type="Gene3D" id="2.60.120.620">
    <property type="entry name" value="q2cbj1_9rhob like domain"/>
    <property type="match status" value="1"/>
</dbReference>
<sequence>MLRFHFSNFFILQLILMLQQWNTSSAFTTTTTSTTRISTTLKISSSDAARDLLYKDQQIAMERRAAKELELLNKENTKKLKELLAPKIKMPLQKTRSGAGFGSAAKEKIPTNNPKKRAMAAEQAKIVHRDGVLRINNALSPDLTDQLRAYVLEQQQLANAVTSKDPRLSKSFYGVENQRKNRCDLQLSLLRGGYAADRNRPSGDECEDNTHNDHDHTLADALQELLGEDGTLRYLYEHLVTMDGEFYELASVITDPGSIRQQIHPDLPYRDTAPLYVIFLALQDVDEHMGPTTFLLKTHSAKENAIFHSGDVVLKDEQLAKANSRLATLKKGDAVLFDARILHCGNANDATKGSTRALFNFSFRNPKVTGDLGYEGSIRPGYCGAMTLRDVSDALVAYEKENEDPFEKYADGLL</sequence>
<name>A0A7S2K0A5_9STRA</name>
<dbReference type="PANTHER" id="PTHR37563">
    <property type="entry name" value="PHYTANOYL-COA DIOXYGENASE FAMILY PROTEIN (AFU_ORTHOLOGUE AFUA_2G03330)"/>
    <property type="match status" value="1"/>
</dbReference>
<accession>A0A7S2K0A5</accession>
<gene>
    <name evidence="3" type="ORF">LDAN0321_LOCUS3633</name>
</gene>
<feature type="region of interest" description="Disordered" evidence="1">
    <location>
        <begin position="96"/>
        <end position="115"/>
    </location>
</feature>
<evidence type="ECO:0000256" key="1">
    <source>
        <dbReference type="SAM" id="MobiDB-lite"/>
    </source>
</evidence>
<dbReference type="Pfam" id="PF05721">
    <property type="entry name" value="PhyH"/>
    <property type="match status" value="1"/>
</dbReference>
<proteinExistence type="predicted"/>
<feature type="chain" id="PRO_5031029043" description="Fe2OG dioxygenase domain-containing protein" evidence="2">
    <location>
        <begin position="27"/>
        <end position="414"/>
    </location>
</feature>
<feature type="signal peptide" evidence="2">
    <location>
        <begin position="1"/>
        <end position="26"/>
    </location>
</feature>
<evidence type="ECO:0000256" key="2">
    <source>
        <dbReference type="SAM" id="SignalP"/>
    </source>
</evidence>
<dbReference type="EMBL" id="HBGY01005913">
    <property type="protein sequence ID" value="CAD9562678.1"/>
    <property type="molecule type" value="Transcribed_RNA"/>
</dbReference>
<keyword evidence="2" id="KW-0732">Signal</keyword>